<dbReference type="GO" id="GO:0006508">
    <property type="term" value="P:proteolysis"/>
    <property type="evidence" value="ECO:0007669"/>
    <property type="project" value="InterPro"/>
</dbReference>
<protein>
    <submittedName>
        <fullName evidence="3">Peptidase</fullName>
    </submittedName>
</protein>
<evidence type="ECO:0000313" key="3">
    <source>
        <dbReference type="EMBL" id="NMM39853.1"/>
    </source>
</evidence>
<dbReference type="InterPro" id="IPR029045">
    <property type="entry name" value="ClpP/crotonase-like_dom_sf"/>
</dbReference>
<evidence type="ECO:0000256" key="1">
    <source>
        <dbReference type="SAM" id="SignalP"/>
    </source>
</evidence>
<gene>
    <name evidence="3" type="ORF">HHO47_03105</name>
</gene>
<dbReference type="RefSeq" id="WP_169018802.1">
    <property type="nucleotide sequence ID" value="NZ_JABBMT010000003.1"/>
</dbReference>
<dbReference type="Pfam" id="PF03572">
    <property type="entry name" value="Peptidase_S41"/>
    <property type="match status" value="1"/>
</dbReference>
<feature type="chain" id="PRO_5031507617" evidence="1">
    <location>
        <begin position="26"/>
        <end position="500"/>
    </location>
</feature>
<keyword evidence="4" id="KW-1185">Reference proteome</keyword>
<keyword evidence="1" id="KW-0732">Signal</keyword>
<dbReference type="EMBL" id="JABBMT010000003">
    <property type="protein sequence ID" value="NMM39853.1"/>
    <property type="molecule type" value="Genomic_DNA"/>
</dbReference>
<organism evidence="3 4">
    <name type="scientific">Pseudoalteromonas arctica</name>
    <dbReference type="NCBI Taxonomy" id="394751"/>
    <lineage>
        <taxon>Bacteria</taxon>
        <taxon>Pseudomonadati</taxon>
        <taxon>Pseudomonadota</taxon>
        <taxon>Gammaproteobacteria</taxon>
        <taxon>Alteromonadales</taxon>
        <taxon>Pseudoalteromonadaceae</taxon>
        <taxon>Pseudoalteromonas</taxon>
    </lineage>
</organism>
<name>A0A7Y0DQP4_9GAMM</name>
<evidence type="ECO:0000313" key="4">
    <source>
        <dbReference type="Proteomes" id="UP000570493"/>
    </source>
</evidence>
<evidence type="ECO:0000259" key="2">
    <source>
        <dbReference type="Pfam" id="PF03572"/>
    </source>
</evidence>
<feature type="domain" description="Tail specific protease" evidence="2">
    <location>
        <begin position="254"/>
        <end position="436"/>
    </location>
</feature>
<sequence>MTKVIKSAPKILVVVMSLLAAHVYAQGDEASSMAHFPLTASQWQAVTEQDIQYAYAQTVANHPGMFDKLNLDFPELLDSAKYQALELAKQVTTPQAYAAAIARFNTVLQDGHAGAVAVLSKELKQPRRWPGFSAVWRGDGLKVYYSEHSQITKGDKVIRCNNTPIEPLMRKTIFSFHGQVEQPGHWWNQGRRLLIDDGNPFLPKIKSCDFVNVNGATYSVQLTWSVRPQNVRQHLANAFNGDELPIGLHWANKDIAWIAMPTFSPNEQQQADYRKLFADLAKQRVQLLTAKAVILDLRHNQGGSSFWSLKVAEQLWGQQIVSYRREKANAKTQVWWRASKENTEYVESLKAVLKDQPEMYEMVKEVSAGMQLSLNKGDAFYVEHNQPPEQSLVEVTSSDFQNKAIVIVPGQCGSACLDAVDTFKLFSNTALFGAPSSSDSTYMEVRLIDTPSGLSKVIIPNKVYVDRPREKGFYYQPDIPYYGLEWTTKALLKQVNSLLE</sequence>
<dbReference type="InterPro" id="IPR005151">
    <property type="entry name" value="Tail-specific_protease"/>
</dbReference>
<dbReference type="Proteomes" id="UP000570493">
    <property type="component" value="Unassembled WGS sequence"/>
</dbReference>
<reference evidence="3" key="1">
    <citation type="submission" date="2020-04" db="EMBL/GenBank/DDBJ databases">
        <title>Genome Sequencing for Pseudoaltermonas arctica.</title>
        <authorList>
            <person name="Elkins N.S."/>
        </authorList>
    </citation>
    <scope>NUCLEOTIDE SEQUENCE [LARGE SCALE GENOMIC DNA]</scope>
    <source>
        <strain evidence="3">NEC-BIFX-2020_0012</strain>
    </source>
</reference>
<accession>A0A7Y0DQP4</accession>
<comment type="caution">
    <text evidence="3">The sequence shown here is derived from an EMBL/GenBank/DDBJ whole genome shotgun (WGS) entry which is preliminary data.</text>
</comment>
<dbReference type="Gene3D" id="3.90.226.10">
    <property type="entry name" value="2-enoyl-CoA Hydratase, Chain A, domain 1"/>
    <property type="match status" value="1"/>
</dbReference>
<feature type="signal peptide" evidence="1">
    <location>
        <begin position="1"/>
        <end position="25"/>
    </location>
</feature>
<dbReference type="AlphaFoldDB" id="A0A7Y0DQP4"/>
<dbReference type="GO" id="GO:0008236">
    <property type="term" value="F:serine-type peptidase activity"/>
    <property type="evidence" value="ECO:0007669"/>
    <property type="project" value="InterPro"/>
</dbReference>
<dbReference type="SUPFAM" id="SSF52096">
    <property type="entry name" value="ClpP/crotonase"/>
    <property type="match status" value="1"/>
</dbReference>
<proteinExistence type="predicted"/>